<feature type="region of interest" description="Disordered" evidence="1">
    <location>
        <begin position="35"/>
        <end position="63"/>
    </location>
</feature>
<dbReference type="AlphaFoldDB" id="A0A6J8D003"/>
<dbReference type="Proteomes" id="UP000507470">
    <property type="component" value="Unassembled WGS sequence"/>
</dbReference>
<name>A0A6J8D003_MYTCO</name>
<accession>A0A6J8D003</accession>
<sequence>MVASLGTIEIEDVENEDRTLSSLVVCLNFRFVRQGKPSSMSCSSSSDNENYEGSENKSTFSNDEFDAIPRTGIPSLISCKSFDSANFSSDFDETFCSNDENHSDTTFIWIRGNIIYEKAFETWIGKQSELELFSEASSVLNDSKDGMIKDKHGCTFWSIEVCSNNTNYKRNMAKVLEFIFEERLSTITIVLLENDGSSKPKFKAVSYTETSQLPNLIISAQLEDVNVVSDLEDKLKVAVNEAFV</sequence>
<keyword evidence="3" id="KW-1185">Reference proteome</keyword>
<gene>
    <name evidence="2" type="ORF">MCOR_35107</name>
</gene>
<proteinExistence type="predicted"/>
<organism evidence="2 3">
    <name type="scientific">Mytilus coruscus</name>
    <name type="common">Sea mussel</name>
    <dbReference type="NCBI Taxonomy" id="42192"/>
    <lineage>
        <taxon>Eukaryota</taxon>
        <taxon>Metazoa</taxon>
        <taxon>Spiralia</taxon>
        <taxon>Lophotrochozoa</taxon>
        <taxon>Mollusca</taxon>
        <taxon>Bivalvia</taxon>
        <taxon>Autobranchia</taxon>
        <taxon>Pteriomorphia</taxon>
        <taxon>Mytilida</taxon>
        <taxon>Mytiloidea</taxon>
        <taxon>Mytilidae</taxon>
        <taxon>Mytilinae</taxon>
        <taxon>Mytilus</taxon>
    </lineage>
</organism>
<protein>
    <submittedName>
        <fullName evidence="2">Uncharacterized protein</fullName>
    </submittedName>
</protein>
<evidence type="ECO:0000256" key="1">
    <source>
        <dbReference type="SAM" id="MobiDB-lite"/>
    </source>
</evidence>
<evidence type="ECO:0000313" key="2">
    <source>
        <dbReference type="EMBL" id="CAC5400967.1"/>
    </source>
</evidence>
<reference evidence="2 3" key="1">
    <citation type="submission" date="2020-06" db="EMBL/GenBank/DDBJ databases">
        <authorList>
            <person name="Li R."/>
            <person name="Bekaert M."/>
        </authorList>
    </citation>
    <scope>NUCLEOTIDE SEQUENCE [LARGE SCALE GENOMIC DNA]</scope>
    <source>
        <strain evidence="3">wild</strain>
    </source>
</reference>
<feature type="compositionally biased region" description="Polar residues" evidence="1">
    <location>
        <begin position="47"/>
        <end position="62"/>
    </location>
</feature>
<evidence type="ECO:0000313" key="3">
    <source>
        <dbReference type="Proteomes" id="UP000507470"/>
    </source>
</evidence>
<dbReference type="EMBL" id="CACVKT020006353">
    <property type="protein sequence ID" value="CAC5400967.1"/>
    <property type="molecule type" value="Genomic_DNA"/>
</dbReference>